<accession>A0A7K0K5G2</accession>
<dbReference type="NCBIfam" id="NF033516">
    <property type="entry name" value="transpos_IS3"/>
    <property type="match status" value="1"/>
</dbReference>
<feature type="domain" description="Integrase catalytic" evidence="1">
    <location>
        <begin position="30"/>
        <end position="193"/>
    </location>
</feature>
<protein>
    <submittedName>
        <fullName evidence="2">IS3 family transposase</fullName>
    </submittedName>
</protein>
<sequence length="197" mass="22889">VTRAKKYRAKTRKQLVRPDYSLDLVRREFHAEAPNRLWFADIPYVKTYQGWLFLAVVFDIYSRMVVGWAMASKMTAELVDNALRMAIARRNPPSGLIHHSDHGSQYCSLLLGSTMRSRGIRPSMGAIASPWDNAVTESLMSTIKMECVHRFIFKTREEAKLEIFDYIKRFYNRVRIHSSLGDLSPLEYEQQQLQTVN</sequence>
<reference evidence="2 3" key="1">
    <citation type="submission" date="2019-08" db="EMBL/GenBank/DDBJ databases">
        <title>In-depth cultivation of the pig gut microbiome towards novel bacterial diversity and tailored functional studies.</title>
        <authorList>
            <person name="Wylensek D."/>
            <person name="Hitch T.C.A."/>
            <person name="Clavel T."/>
        </authorList>
    </citation>
    <scope>NUCLEOTIDE SEQUENCE [LARGE SCALE GENOMIC DNA]</scope>
    <source>
        <strain evidence="2 3">RF-GAM-744-WT-7</strain>
    </source>
</reference>
<dbReference type="Pfam" id="PF00665">
    <property type="entry name" value="rve"/>
    <property type="match status" value="1"/>
</dbReference>
<dbReference type="Proteomes" id="UP000442535">
    <property type="component" value="Unassembled WGS sequence"/>
</dbReference>
<dbReference type="GO" id="GO:0015074">
    <property type="term" value="P:DNA integration"/>
    <property type="evidence" value="ECO:0007669"/>
    <property type="project" value="InterPro"/>
</dbReference>
<dbReference type="AlphaFoldDB" id="A0A7K0K5G2"/>
<dbReference type="SUPFAM" id="SSF53098">
    <property type="entry name" value="Ribonuclease H-like"/>
    <property type="match status" value="1"/>
</dbReference>
<feature type="non-terminal residue" evidence="2">
    <location>
        <position position="1"/>
    </location>
</feature>
<dbReference type="InterPro" id="IPR001584">
    <property type="entry name" value="Integrase_cat-core"/>
</dbReference>
<dbReference type="InterPro" id="IPR048020">
    <property type="entry name" value="Transpos_IS3"/>
</dbReference>
<dbReference type="PANTHER" id="PTHR46889:SF4">
    <property type="entry name" value="TRANSPOSASE INSO FOR INSERTION SEQUENCE ELEMENT IS911B-RELATED"/>
    <property type="match status" value="1"/>
</dbReference>
<dbReference type="InterPro" id="IPR012337">
    <property type="entry name" value="RNaseH-like_sf"/>
</dbReference>
<organism evidence="2 3">
    <name type="scientific">Mobiluncus porci</name>
    <dbReference type="NCBI Taxonomy" id="2652278"/>
    <lineage>
        <taxon>Bacteria</taxon>
        <taxon>Bacillati</taxon>
        <taxon>Actinomycetota</taxon>
        <taxon>Actinomycetes</taxon>
        <taxon>Actinomycetales</taxon>
        <taxon>Actinomycetaceae</taxon>
        <taxon>Mobiluncus</taxon>
    </lineage>
</organism>
<dbReference type="PROSITE" id="PS50994">
    <property type="entry name" value="INTEGRASE"/>
    <property type="match status" value="1"/>
</dbReference>
<dbReference type="Pfam" id="PF13333">
    <property type="entry name" value="rve_2"/>
    <property type="match status" value="1"/>
</dbReference>
<gene>
    <name evidence="2" type="ORF">FYJ63_10750</name>
</gene>
<dbReference type="InterPro" id="IPR050900">
    <property type="entry name" value="Transposase_IS3/IS150/IS904"/>
</dbReference>
<dbReference type="GO" id="GO:0003676">
    <property type="term" value="F:nucleic acid binding"/>
    <property type="evidence" value="ECO:0007669"/>
    <property type="project" value="InterPro"/>
</dbReference>
<evidence type="ECO:0000313" key="2">
    <source>
        <dbReference type="EMBL" id="MST50688.1"/>
    </source>
</evidence>
<evidence type="ECO:0000259" key="1">
    <source>
        <dbReference type="PROSITE" id="PS50994"/>
    </source>
</evidence>
<dbReference type="EMBL" id="VUMY01000030">
    <property type="protein sequence ID" value="MST50688.1"/>
    <property type="molecule type" value="Genomic_DNA"/>
</dbReference>
<dbReference type="RefSeq" id="WP_154546591.1">
    <property type="nucleotide sequence ID" value="NZ_VUMY01000030.1"/>
</dbReference>
<evidence type="ECO:0000313" key="3">
    <source>
        <dbReference type="Proteomes" id="UP000442535"/>
    </source>
</evidence>
<proteinExistence type="predicted"/>
<keyword evidence="3" id="KW-1185">Reference proteome</keyword>
<comment type="caution">
    <text evidence="2">The sequence shown here is derived from an EMBL/GenBank/DDBJ whole genome shotgun (WGS) entry which is preliminary data.</text>
</comment>
<dbReference type="PANTHER" id="PTHR46889">
    <property type="entry name" value="TRANSPOSASE INSF FOR INSERTION SEQUENCE IS3B-RELATED"/>
    <property type="match status" value="1"/>
</dbReference>
<dbReference type="InterPro" id="IPR036397">
    <property type="entry name" value="RNaseH_sf"/>
</dbReference>
<name>A0A7K0K5G2_9ACTO</name>
<dbReference type="Gene3D" id="3.30.420.10">
    <property type="entry name" value="Ribonuclease H-like superfamily/Ribonuclease H"/>
    <property type="match status" value="1"/>
</dbReference>